<keyword evidence="3" id="KW-0238">DNA-binding</keyword>
<reference evidence="9" key="1">
    <citation type="submission" date="2025-08" db="UniProtKB">
        <authorList>
            <consortium name="RefSeq"/>
        </authorList>
    </citation>
    <scope>IDENTIFICATION</scope>
</reference>
<feature type="region of interest" description="Disordered" evidence="6">
    <location>
        <begin position="129"/>
        <end position="151"/>
    </location>
</feature>
<feature type="region of interest" description="Disordered" evidence="6">
    <location>
        <begin position="484"/>
        <end position="574"/>
    </location>
</feature>
<evidence type="ECO:0000259" key="7">
    <source>
        <dbReference type="PROSITE" id="PS51011"/>
    </source>
</evidence>
<comment type="subcellular location">
    <subcellularLocation>
        <location evidence="1">Nucleus</location>
    </subcellularLocation>
</comment>
<dbReference type="Proteomes" id="UP000504615">
    <property type="component" value="Unplaced"/>
</dbReference>
<dbReference type="GO" id="GO:0003677">
    <property type="term" value="F:DNA binding"/>
    <property type="evidence" value="ECO:0007669"/>
    <property type="project" value="UniProtKB-KW"/>
</dbReference>
<dbReference type="CTD" id="56729"/>
<dbReference type="SUPFAM" id="SSF46774">
    <property type="entry name" value="ARID-like"/>
    <property type="match status" value="1"/>
</dbReference>
<dbReference type="InterPro" id="IPR001606">
    <property type="entry name" value="ARID_dom"/>
</dbReference>
<evidence type="ECO:0000256" key="4">
    <source>
        <dbReference type="ARBA" id="ARBA00023163"/>
    </source>
</evidence>
<dbReference type="PROSITE" id="PS51011">
    <property type="entry name" value="ARID"/>
    <property type="match status" value="1"/>
</dbReference>
<dbReference type="SMART" id="SM01014">
    <property type="entry name" value="ARID"/>
    <property type="match status" value="1"/>
</dbReference>
<feature type="compositionally biased region" description="Acidic residues" evidence="6">
    <location>
        <begin position="42"/>
        <end position="59"/>
    </location>
</feature>
<feature type="region of interest" description="Disordered" evidence="6">
    <location>
        <begin position="1"/>
        <end position="62"/>
    </location>
</feature>
<evidence type="ECO:0000256" key="6">
    <source>
        <dbReference type="SAM" id="MobiDB-lite"/>
    </source>
</evidence>
<feature type="compositionally biased region" description="Polar residues" evidence="6">
    <location>
        <begin position="530"/>
        <end position="545"/>
    </location>
</feature>
<evidence type="ECO:0000256" key="5">
    <source>
        <dbReference type="ARBA" id="ARBA00023242"/>
    </source>
</evidence>
<evidence type="ECO:0000256" key="1">
    <source>
        <dbReference type="ARBA" id="ARBA00004123"/>
    </source>
</evidence>
<feature type="region of interest" description="Disordered" evidence="6">
    <location>
        <begin position="164"/>
        <end position="217"/>
    </location>
</feature>
<name>A0A6I9W7B9_9HYME</name>
<dbReference type="GeneID" id="105427549"/>
<organism evidence="8 9">
    <name type="scientific">Pogonomyrmex barbatus</name>
    <name type="common">red harvester ant</name>
    <dbReference type="NCBI Taxonomy" id="144034"/>
    <lineage>
        <taxon>Eukaryota</taxon>
        <taxon>Metazoa</taxon>
        <taxon>Ecdysozoa</taxon>
        <taxon>Arthropoda</taxon>
        <taxon>Hexapoda</taxon>
        <taxon>Insecta</taxon>
        <taxon>Pterygota</taxon>
        <taxon>Neoptera</taxon>
        <taxon>Endopterygota</taxon>
        <taxon>Hymenoptera</taxon>
        <taxon>Apocrita</taxon>
        <taxon>Aculeata</taxon>
        <taxon>Formicoidea</taxon>
        <taxon>Formicidae</taxon>
        <taxon>Myrmicinae</taxon>
        <taxon>Pogonomyrmex</taxon>
    </lineage>
</organism>
<dbReference type="AlphaFoldDB" id="A0A6I9W7B9"/>
<feature type="compositionally biased region" description="Polar residues" evidence="6">
    <location>
        <begin position="185"/>
        <end position="195"/>
    </location>
</feature>
<feature type="region of interest" description="Disordered" evidence="6">
    <location>
        <begin position="614"/>
        <end position="653"/>
    </location>
</feature>
<feature type="compositionally biased region" description="Polar residues" evidence="6">
    <location>
        <begin position="206"/>
        <end position="217"/>
    </location>
</feature>
<dbReference type="InterPro" id="IPR045147">
    <property type="entry name" value="ARI3A/B/C"/>
</dbReference>
<protein>
    <submittedName>
        <fullName evidence="9">Protein dead ringer-like</fullName>
    </submittedName>
</protein>
<gene>
    <name evidence="9" type="primary">LOC105427549</name>
</gene>
<keyword evidence="8" id="KW-1185">Reference proteome</keyword>
<dbReference type="SMART" id="SM00501">
    <property type="entry name" value="BRIGHT"/>
    <property type="match status" value="1"/>
</dbReference>
<feature type="domain" description="ARID" evidence="7">
    <location>
        <begin position="233"/>
        <end position="325"/>
    </location>
</feature>
<accession>A0A6I9W7B9</accession>
<keyword evidence="4" id="KW-0804">Transcription</keyword>
<evidence type="ECO:0000313" key="9">
    <source>
        <dbReference type="RefSeq" id="XP_011637625.1"/>
    </source>
</evidence>
<evidence type="ECO:0000256" key="2">
    <source>
        <dbReference type="ARBA" id="ARBA00023015"/>
    </source>
</evidence>
<keyword evidence="5" id="KW-0539">Nucleus</keyword>
<evidence type="ECO:0000313" key="8">
    <source>
        <dbReference type="Proteomes" id="UP000504615"/>
    </source>
</evidence>
<dbReference type="PANTHER" id="PTHR15348">
    <property type="entry name" value="AT-RICH INTERACTIVE DOMAIN-CONTAINING PROTEIN ARID DOMAIN- CONTAINING PROTEIN DEAD RINGER PROTEIN B-CELL REGULATOR OF IGH TRANSCRIPTION BRIGHT"/>
    <property type="match status" value="1"/>
</dbReference>
<dbReference type="RefSeq" id="XP_011637625.1">
    <property type="nucleotide sequence ID" value="XM_011639323.2"/>
</dbReference>
<feature type="compositionally biased region" description="Low complexity" evidence="6">
    <location>
        <begin position="17"/>
        <end position="30"/>
    </location>
</feature>
<dbReference type="OrthoDB" id="10044343at2759"/>
<feature type="compositionally biased region" description="Low complexity" evidence="6">
    <location>
        <begin position="491"/>
        <end position="503"/>
    </location>
</feature>
<dbReference type="Gene3D" id="1.10.150.60">
    <property type="entry name" value="ARID DNA-binding domain"/>
    <property type="match status" value="1"/>
</dbReference>
<feature type="compositionally biased region" description="Low complexity" evidence="6">
    <location>
        <begin position="628"/>
        <end position="643"/>
    </location>
</feature>
<evidence type="ECO:0000256" key="3">
    <source>
        <dbReference type="ARBA" id="ARBA00023125"/>
    </source>
</evidence>
<dbReference type="GO" id="GO:0006357">
    <property type="term" value="P:regulation of transcription by RNA polymerase II"/>
    <property type="evidence" value="ECO:0007669"/>
    <property type="project" value="InterPro"/>
</dbReference>
<proteinExistence type="predicted"/>
<dbReference type="GO" id="GO:0005634">
    <property type="term" value="C:nucleus"/>
    <property type="evidence" value="ECO:0007669"/>
    <property type="project" value="UniProtKB-SubCell"/>
</dbReference>
<dbReference type="KEGG" id="pbar:105427549"/>
<dbReference type="Pfam" id="PF01388">
    <property type="entry name" value="ARID"/>
    <property type="match status" value="1"/>
</dbReference>
<dbReference type="PANTHER" id="PTHR15348:SF0">
    <property type="entry name" value="PROTEIN DEAD RINGER"/>
    <property type="match status" value="1"/>
</dbReference>
<dbReference type="FunFam" id="1.10.150.60:FF:000007">
    <property type="entry name" value="AT-rich interactive domain-containing protein 3C"/>
    <property type="match status" value="1"/>
</dbReference>
<sequence length="653" mass="71596">MDPADEQDMENSGGGPNCSNGTNGTNGTNGQHQTPEGSMYQEENDESDLDDEPQDDEDSLSQPLQANSQAMDITSAHSLAHLSNLMNSQIMKIRMERNEVDMLGGRSNLDPLQVASNILFSPLYMPPTAPPPPLSMPTPSQNNHPQVAENPGNIAENHAVTCAASSSRVPAALPKDSVPPRRNNGESSQGNSRNNGEARDGEARASSANSTHTPGSNWSFEEQFRQLYELDDNPERRVFLDELFSFMQSRGTPISRLPIMAKSVLDLYELYKLVVLRGGLVEVINKKLWQEIIKGLRLPASITSAAFTLRTQYMKYLYPYEREKEKLSTTEQLQTAIETNRRESRRNNYAAYTNNENLMPRTQHSTALQNSLPLSIAQMAVAANESQHHGPQSLVVNGHPHAPQHHPQHLAPNLSPSVQLSSQVSEYMMRILRDRIPTNGIIPHQGNSPTPPPGTVEGFKSGLEMPRLNLWNICPSGYPGNNNMYAPGMGQPSSFSPPTSQSPLAPANSPEPQREALDLANSGHRADPISSPTTNRPANTPPSSSDAKRSQESTDLASPSPKRKLVLSDEGGNNTIGTYHTVHIKQVPSLGENGKKQLEISVQIDGILYEGVLAPKHDEDSDESMSPNNNNNNHNNNNNNNNNGKRTHNENET</sequence>
<keyword evidence="2" id="KW-0805">Transcription regulation</keyword>
<dbReference type="InterPro" id="IPR036431">
    <property type="entry name" value="ARID_dom_sf"/>
</dbReference>